<dbReference type="GO" id="GO:0006353">
    <property type="term" value="P:DNA-templated transcription termination"/>
    <property type="evidence" value="ECO:0007669"/>
    <property type="project" value="UniProtKB-KW"/>
</dbReference>
<dbReference type="Gene3D" id="1.25.70.10">
    <property type="entry name" value="Transcription termination factor 3, mitochondrial"/>
    <property type="match status" value="1"/>
</dbReference>
<dbReference type="EMBL" id="BPVZ01000001">
    <property type="protein sequence ID" value="GKU85493.1"/>
    <property type="molecule type" value="Genomic_DNA"/>
</dbReference>
<proteinExistence type="inferred from homology"/>
<dbReference type="InterPro" id="IPR003690">
    <property type="entry name" value="MTERF"/>
</dbReference>
<sequence length="379" mass="43046">MIHFLCKTVIHGRRTVANSSCVLHITPLLFSSRFISTSSNEQSFTSSYLVKNLGFSPESALSASKHVQFETPDKPDSVVAFFQSQGFSQTQIMKLIEKQPLVLVSDIEKTLLPKLEFFQSKGVSRPEIAKIVSGYPFVLKRSLEENIIPNFDFCSNLLESDEKAIDCMKRDVGVLTIDLDVYILPNINLLKEIGVPDSNIKAVFHQHPRTLVMTPDRFKEAVEKVKNLGFDPLKLNFVQALSGLRGLSTSTWERKIDVYKKYGWSEEDTLQAFQRHPWCMTASENKIIGIMDFLVNIMGINSAAIARRPSILTLSLEKRIIPRGLFMQVLLSKSLIKDFRLSAFEASEKKFLNRYVNTFEENAAELLKIYQEKLDFSSS</sequence>
<keyword evidence="5" id="KW-1185">Reference proteome</keyword>
<protein>
    <submittedName>
        <fullName evidence="4">Uncharacterized protein</fullName>
    </submittedName>
</protein>
<dbReference type="PANTHER" id="PTHR13068">
    <property type="entry name" value="CGI-12 PROTEIN-RELATED"/>
    <property type="match status" value="1"/>
</dbReference>
<keyword evidence="2" id="KW-0806">Transcription termination</keyword>
<dbReference type="Pfam" id="PF02536">
    <property type="entry name" value="mTERF"/>
    <property type="match status" value="1"/>
</dbReference>
<keyword evidence="2" id="KW-0805">Transcription regulation</keyword>
<organism evidence="4 5">
    <name type="scientific">Rubroshorea leprosula</name>
    <dbReference type="NCBI Taxonomy" id="152421"/>
    <lineage>
        <taxon>Eukaryota</taxon>
        <taxon>Viridiplantae</taxon>
        <taxon>Streptophyta</taxon>
        <taxon>Embryophyta</taxon>
        <taxon>Tracheophyta</taxon>
        <taxon>Spermatophyta</taxon>
        <taxon>Magnoliopsida</taxon>
        <taxon>eudicotyledons</taxon>
        <taxon>Gunneridae</taxon>
        <taxon>Pentapetalae</taxon>
        <taxon>rosids</taxon>
        <taxon>malvids</taxon>
        <taxon>Malvales</taxon>
        <taxon>Dipterocarpaceae</taxon>
        <taxon>Rubroshorea</taxon>
    </lineage>
</organism>
<dbReference type="SMART" id="SM00733">
    <property type="entry name" value="Mterf"/>
    <property type="match status" value="6"/>
</dbReference>
<evidence type="ECO:0000256" key="2">
    <source>
        <dbReference type="ARBA" id="ARBA00022472"/>
    </source>
</evidence>
<gene>
    <name evidence="4" type="ORF">SLEP1_g163</name>
</gene>
<evidence type="ECO:0000313" key="5">
    <source>
        <dbReference type="Proteomes" id="UP001054252"/>
    </source>
</evidence>
<keyword evidence="2" id="KW-0804">Transcription</keyword>
<evidence type="ECO:0000313" key="4">
    <source>
        <dbReference type="EMBL" id="GKU85493.1"/>
    </source>
</evidence>
<name>A0AAV5H9G8_9ROSI</name>
<comment type="caution">
    <text evidence="4">The sequence shown here is derived from an EMBL/GenBank/DDBJ whole genome shotgun (WGS) entry which is preliminary data.</text>
</comment>
<keyword evidence="3" id="KW-0809">Transit peptide</keyword>
<dbReference type="InterPro" id="IPR038538">
    <property type="entry name" value="MTERF_sf"/>
</dbReference>
<reference evidence="4 5" key="1">
    <citation type="journal article" date="2021" name="Commun. Biol.">
        <title>The genome of Shorea leprosula (Dipterocarpaceae) highlights the ecological relevance of drought in aseasonal tropical rainforests.</title>
        <authorList>
            <person name="Ng K.K.S."/>
            <person name="Kobayashi M.J."/>
            <person name="Fawcett J.A."/>
            <person name="Hatakeyama M."/>
            <person name="Paape T."/>
            <person name="Ng C.H."/>
            <person name="Ang C.C."/>
            <person name="Tnah L.H."/>
            <person name="Lee C.T."/>
            <person name="Nishiyama T."/>
            <person name="Sese J."/>
            <person name="O'Brien M.J."/>
            <person name="Copetti D."/>
            <person name="Mohd Noor M.I."/>
            <person name="Ong R.C."/>
            <person name="Putra M."/>
            <person name="Sireger I.Z."/>
            <person name="Indrioko S."/>
            <person name="Kosugi Y."/>
            <person name="Izuno A."/>
            <person name="Isagi Y."/>
            <person name="Lee S.L."/>
            <person name="Shimizu K.K."/>
        </authorList>
    </citation>
    <scope>NUCLEOTIDE SEQUENCE [LARGE SCALE GENOMIC DNA]</scope>
    <source>
        <strain evidence="4">214</strain>
    </source>
</reference>
<dbReference type="AlphaFoldDB" id="A0AAV5H9G8"/>
<dbReference type="Proteomes" id="UP001054252">
    <property type="component" value="Unassembled WGS sequence"/>
</dbReference>
<dbReference type="PANTHER" id="PTHR13068:SF166">
    <property type="entry name" value="TRANSCRIPTION TERMINATION FACTOR MTERF15, MITOCHONDRIAL-LIKE"/>
    <property type="match status" value="1"/>
</dbReference>
<evidence type="ECO:0000256" key="3">
    <source>
        <dbReference type="ARBA" id="ARBA00022946"/>
    </source>
</evidence>
<accession>A0AAV5H9G8</accession>
<dbReference type="FunFam" id="1.25.70.10:FF:000001">
    <property type="entry name" value="Mitochondrial transcription termination factor-like"/>
    <property type="match status" value="1"/>
</dbReference>
<comment type="similarity">
    <text evidence="1">Belongs to the mTERF family.</text>
</comment>
<evidence type="ECO:0000256" key="1">
    <source>
        <dbReference type="ARBA" id="ARBA00007692"/>
    </source>
</evidence>
<dbReference type="GO" id="GO:0003676">
    <property type="term" value="F:nucleic acid binding"/>
    <property type="evidence" value="ECO:0007669"/>
    <property type="project" value="InterPro"/>
</dbReference>